<dbReference type="GO" id="GO:0005576">
    <property type="term" value="C:extracellular region"/>
    <property type="evidence" value="ECO:0007669"/>
    <property type="project" value="UniProtKB-SubCell"/>
</dbReference>
<accession>A0A1B7XD06</accession>
<sequence>MAITSLLNLGGNSVYTPPKEIKPTDSNIPARKTSDVASAEQSVRNTGIFYLPGLMNVSKTGNEVISQFMEQVELQKVGRTSDFARWDSQREMLLNVDSMFATEDARGSQDTISRFFDNWKTLSTNPQDESTRQAVLSSSEAVVEMLRGQRDMLKATSNALGEAVQESLTSLNDKLQALVDVNERLASPDNSGMRSELIRERNEIVHAISEKLDIDTNLNTREQMKVSTRSGFTLVDATSAYTLQLSEPSISSRLTPASTFDGNVSFSGTSSREVTLEITQGGAVGTGEVRFRASLDGKRSWLSDAEGNDLQFTVEANGTAPSVQNLDVTFNANAGMLAAGDTFSIVPKQHVTGFTPQGRVNLTPQSFFDGSDNELRITGGQIAGFMQLRDNKLGTYSEKLDALASTIITAVNKFHAQGASTVSQSEVTASNTVVNPDVPLAGNGSGLATNNNISAGKMTLIVSNTETGKPAPTTAYGIIDFSSVAPYSRDFDPSVHSLNNVRDALNSSLGQFGSATVEGNALKITATENHSFSFGEDTSGLFAALGMNTFFAGTTASNMEVHAGLRENPAAINAGVVNNAGAVVAENGDIAKSIGALKDKPFTFATPGEATKKESARDYYSALSVQAKDDAAKALYKTQFNEALLLDLSRQNATIHGSNLDAEISEMTRFQHSYKAAAKLIMSAEDMMQAIAGMPN</sequence>
<dbReference type="EMBL" id="JXMS01000012">
    <property type="protein sequence ID" value="OBQ51879.1"/>
    <property type="molecule type" value="Genomic_DNA"/>
</dbReference>
<dbReference type="PANTHER" id="PTHR30033">
    <property type="entry name" value="FLAGELLAR HOOK-ASSOCIATED PROTEIN 1"/>
    <property type="match status" value="1"/>
</dbReference>
<keyword evidence="6" id="KW-0975">Bacterial flagellum</keyword>
<evidence type="ECO:0000256" key="6">
    <source>
        <dbReference type="ARBA" id="ARBA00023143"/>
    </source>
</evidence>
<comment type="subcellular location">
    <subcellularLocation>
        <location evidence="1">Bacterial flagellum</location>
    </subcellularLocation>
    <subcellularLocation>
        <location evidence="2">Secreted</location>
    </subcellularLocation>
</comment>
<proteinExistence type="inferred from homology"/>
<comment type="caution">
    <text evidence="9">The sequence shown here is derived from an EMBL/GenBank/DDBJ whole genome shotgun (WGS) entry which is preliminary data.</text>
</comment>
<dbReference type="PATRIC" id="fig|1560234.3.peg.538"/>
<dbReference type="Proteomes" id="UP000091979">
    <property type="component" value="Unassembled WGS sequence"/>
</dbReference>
<evidence type="ECO:0000256" key="7">
    <source>
        <dbReference type="SAM" id="MobiDB-lite"/>
    </source>
</evidence>
<evidence type="ECO:0000256" key="2">
    <source>
        <dbReference type="ARBA" id="ARBA00004613"/>
    </source>
</evidence>
<evidence type="ECO:0000259" key="8">
    <source>
        <dbReference type="Pfam" id="PF22638"/>
    </source>
</evidence>
<dbReference type="GO" id="GO:0005198">
    <property type="term" value="F:structural molecule activity"/>
    <property type="evidence" value="ECO:0007669"/>
    <property type="project" value="InterPro"/>
</dbReference>
<dbReference type="Pfam" id="PF22638">
    <property type="entry name" value="FlgK_D1"/>
    <property type="match status" value="2"/>
</dbReference>
<dbReference type="InterPro" id="IPR053927">
    <property type="entry name" value="FlgK_helical"/>
</dbReference>
<dbReference type="OrthoDB" id="9802553at2"/>
<evidence type="ECO:0000256" key="4">
    <source>
        <dbReference type="ARBA" id="ARBA00016244"/>
    </source>
</evidence>
<name>A0A1B7XD06_9BACT</name>
<feature type="region of interest" description="Disordered" evidence="7">
    <location>
        <begin position="14"/>
        <end position="37"/>
    </location>
</feature>
<evidence type="ECO:0000256" key="5">
    <source>
        <dbReference type="ARBA" id="ARBA00022525"/>
    </source>
</evidence>
<evidence type="ECO:0000313" key="9">
    <source>
        <dbReference type="EMBL" id="OBQ51879.1"/>
    </source>
</evidence>
<dbReference type="RefSeq" id="WP_066854569.1">
    <property type="nucleotide sequence ID" value="NZ_JXMS01000012.1"/>
</dbReference>
<feature type="domain" description="Flagellar hook-associated protein FlgK helical" evidence="8">
    <location>
        <begin position="369"/>
        <end position="420"/>
    </location>
</feature>
<keyword evidence="5" id="KW-0964">Secreted</keyword>
<keyword evidence="10" id="KW-1185">Reference proteome</keyword>
<dbReference type="GO" id="GO:0009424">
    <property type="term" value="C:bacterial-type flagellum hook"/>
    <property type="evidence" value="ECO:0007669"/>
    <property type="project" value="InterPro"/>
</dbReference>
<dbReference type="GO" id="GO:0044780">
    <property type="term" value="P:bacterial-type flagellum assembly"/>
    <property type="evidence" value="ECO:0007669"/>
    <property type="project" value="InterPro"/>
</dbReference>
<dbReference type="AlphaFoldDB" id="A0A1B7XD06"/>
<gene>
    <name evidence="9" type="ORF">SP90_08575</name>
</gene>
<dbReference type="PANTHER" id="PTHR30033:SF2">
    <property type="entry name" value="FLAGELLAR HOOK PROTEIN"/>
    <property type="match status" value="1"/>
</dbReference>
<dbReference type="InterPro" id="IPR002371">
    <property type="entry name" value="FlgK"/>
</dbReference>
<evidence type="ECO:0000256" key="3">
    <source>
        <dbReference type="ARBA" id="ARBA00009677"/>
    </source>
</evidence>
<organism evidence="9 10">
    <name type="scientific">Halodesulfovibrio spirochaetisodalis</name>
    <dbReference type="NCBI Taxonomy" id="1560234"/>
    <lineage>
        <taxon>Bacteria</taxon>
        <taxon>Pseudomonadati</taxon>
        <taxon>Thermodesulfobacteriota</taxon>
        <taxon>Desulfovibrionia</taxon>
        <taxon>Desulfovibrionales</taxon>
        <taxon>Desulfovibrionaceae</taxon>
        <taxon>Halodesulfovibrio</taxon>
    </lineage>
</organism>
<comment type="similarity">
    <text evidence="3">Belongs to the flagella basal body rod proteins family.</text>
</comment>
<dbReference type="STRING" id="1560234.SP90_08575"/>
<feature type="domain" description="Flagellar hook-associated protein FlgK helical" evidence="8">
    <location>
        <begin position="95"/>
        <end position="285"/>
    </location>
</feature>
<evidence type="ECO:0000313" key="10">
    <source>
        <dbReference type="Proteomes" id="UP000091979"/>
    </source>
</evidence>
<evidence type="ECO:0000256" key="1">
    <source>
        <dbReference type="ARBA" id="ARBA00004365"/>
    </source>
</evidence>
<protein>
    <recommendedName>
        <fullName evidence="4">Flagellar hook-associated protein 1</fullName>
    </recommendedName>
</protein>
<reference evidence="9 10" key="1">
    <citation type="submission" date="2015-01" db="EMBL/GenBank/DDBJ databases">
        <title>Desulfovibrio sp. JC271 draft genome sequence.</title>
        <authorList>
            <person name="Shivani Y."/>
            <person name="Subhash Y."/>
            <person name="Sasikala C."/>
            <person name="Ramana C.V."/>
        </authorList>
    </citation>
    <scope>NUCLEOTIDE SEQUENCE [LARGE SCALE GENOMIC DNA]</scope>
    <source>
        <strain evidence="9 10">JC271</strain>
    </source>
</reference>